<dbReference type="Gramene" id="KQK99584">
    <property type="protein sequence ID" value="KQK99584"/>
    <property type="gene ID" value="SETIT_012946mg"/>
</dbReference>
<reference evidence="2" key="1">
    <citation type="journal article" date="2012" name="Nat. Biotechnol.">
        <title>Reference genome sequence of the model plant Setaria.</title>
        <authorList>
            <person name="Bennetzen J.L."/>
            <person name="Schmutz J."/>
            <person name="Wang H."/>
            <person name="Percifield R."/>
            <person name="Hawkins J."/>
            <person name="Pontaroli A.C."/>
            <person name="Estep M."/>
            <person name="Feng L."/>
            <person name="Vaughn J.N."/>
            <person name="Grimwood J."/>
            <person name="Jenkins J."/>
            <person name="Barry K."/>
            <person name="Lindquist E."/>
            <person name="Hellsten U."/>
            <person name="Deshpande S."/>
            <person name="Wang X."/>
            <person name="Wu X."/>
            <person name="Mitros T."/>
            <person name="Triplett J."/>
            <person name="Yang X."/>
            <person name="Ye C.Y."/>
            <person name="Mauro-Herrera M."/>
            <person name="Wang L."/>
            <person name="Li P."/>
            <person name="Sharma M."/>
            <person name="Sharma R."/>
            <person name="Ronald P.C."/>
            <person name="Panaud O."/>
            <person name="Kellogg E.A."/>
            <person name="Brutnell T.P."/>
            <person name="Doust A.N."/>
            <person name="Tuskan G.A."/>
            <person name="Rokhsar D."/>
            <person name="Devos K.M."/>
        </authorList>
    </citation>
    <scope>NUCLEOTIDE SEQUENCE [LARGE SCALE GENOMIC DNA]</scope>
    <source>
        <strain evidence="2">cv. Yugu1</strain>
    </source>
</reference>
<dbReference type="EnsemblPlants" id="KQK99584">
    <property type="protein sequence ID" value="KQK99584"/>
    <property type="gene ID" value="SETIT_012946mg"/>
</dbReference>
<protein>
    <submittedName>
        <fullName evidence="1">Uncharacterized protein</fullName>
    </submittedName>
</protein>
<evidence type="ECO:0000313" key="1">
    <source>
        <dbReference type="EnsemblPlants" id="KQK99584"/>
    </source>
</evidence>
<dbReference type="Proteomes" id="UP000004995">
    <property type="component" value="Unassembled WGS sequence"/>
</dbReference>
<evidence type="ECO:0000313" key="2">
    <source>
        <dbReference type="Proteomes" id="UP000004995"/>
    </source>
</evidence>
<dbReference type="HOGENOM" id="CLU_3393099_0_0_1"/>
<reference evidence="1" key="2">
    <citation type="submission" date="2018-08" db="UniProtKB">
        <authorList>
            <consortium name="EnsemblPlants"/>
        </authorList>
    </citation>
    <scope>IDENTIFICATION</scope>
    <source>
        <strain evidence="1">Yugu1</strain>
    </source>
</reference>
<name>K3YFC8_SETIT</name>
<sequence>MWVVTFVQICSSVAFDLLICRSCPLFSSSCEL</sequence>
<proteinExistence type="predicted"/>
<dbReference type="InParanoid" id="K3YFC8"/>
<keyword evidence="2" id="KW-1185">Reference proteome</keyword>
<dbReference type="AlphaFoldDB" id="K3YFC8"/>
<dbReference type="EMBL" id="AGNK02004556">
    <property type="status" value="NOT_ANNOTATED_CDS"/>
    <property type="molecule type" value="Genomic_DNA"/>
</dbReference>
<accession>K3YFC8</accession>
<organism evidence="1 2">
    <name type="scientific">Setaria italica</name>
    <name type="common">Foxtail millet</name>
    <name type="synonym">Panicum italicum</name>
    <dbReference type="NCBI Taxonomy" id="4555"/>
    <lineage>
        <taxon>Eukaryota</taxon>
        <taxon>Viridiplantae</taxon>
        <taxon>Streptophyta</taxon>
        <taxon>Embryophyta</taxon>
        <taxon>Tracheophyta</taxon>
        <taxon>Spermatophyta</taxon>
        <taxon>Magnoliopsida</taxon>
        <taxon>Liliopsida</taxon>
        <taxon>Poales</taxon>
        <taxon>Poaceae</taxon>
        <taxon>PACMAD clade</taxon>
        <taxon>Panicoideae</taxon>
        <taxon>Panicodae</taxon>
        <taxon>Paniceae</taxon>
        <taxon>Cenchrinae</taxon>
        <taxon>Setaria</taxon>
    </lineage>
</organism>